<evidence type="ECO:0000256" key="1">
    <source>
        <dbReference type="ARBA" id="ARBA00004496"/>
    </source>
</evidence>
<dbReference type="Gene3D" id="3.40.50.300">
    <property type="entry name" value="P-loop containing nucleotide triphosphate hydrolases"/>
    <property type="match status" value="1"/>
</dbReference>
<dbReference type="SUPFAM" id="SSF52540">
    <property type="entry name" value="P-loop containing nucleoside triphosphate hydrolases"/>
    <property type="match status" value="1"/>
</dbReference>
<reference evidence="4 5" key="1">
    <citation type="journal article" date="2008" name="Nature">
        <title>The genome of Laccaria bicolor provides insights into mycorrhizal symbiosis.</title>
        <authorList>
            <person name="Martin F."/>
            <person name="Aerts A."/>
            <person name="Ahren D."/>
            <person name="Brun A."/>
            <person name="Danchin E.G.J."/>
            <person name="Duchaussoy F."/>
            <person name="Gibon J."/>
            <person name="Kohler A."/>
            <person name="Lindquist E."/>
            <person name="Pereda V."/>
            <person name="Salamov A."/>
            <person name="Shapiro H.J."/>
            <person name="Wuyts J."/>
            <person name="Blaudez D."/>
            <person name="Buee M."/>
            <person name="Brokstein P."/>
            <person name="Canbaeck B."/>
            <person name="Cohen D."/>
            <person name="Courty P.E."/>
            <person name="Coutinho P.M."/>
            <person name="Delaruelle C."/>
            <person name="Detter J.C."/>
            <person name="Deveau A."/>
            <person name="DiFazio S."/>
            <person name="Duplessis S."/>
            <person name="Fraissinet-Tachet L."/>
            <person name="Lucic E."/>
            <person name="Frey-Klett P."/>
            <person name="Fourrey C."/>
            <person name="Feussner I."/>
            <person name="Gay G."/>
            <person name="Grimwood J."/>
            <person name="Hoegger P.J."/>
            <person name="Jain P."/>
            <person name="Kilaru S."/>
            <person name="Labbe J."/>
            <person name="Lin Y.C."/>
            <person name="Legue V."/>
            <person name="Le Tacon F."/>
            <person name="Marmeisse R."/>
            <person name="Melayah D."/>
            <person name="Montanini B."/>
            <person name="Muratet M."/>
            <person name="Nehls U."/>
            <person name="Niculita-Hirzel H."/>
            <person name="Oudot-Le Secq M.P."/>
            <person name="Peter M."/>
            <person name="Quesneville H."/>
            <person name="Rajashekar B."/>
            <person name="Reich M."/>
            <person name="Rouhier N."/>
            <person name="Schmutz J."/>
            <person name="Yin T."/>
            <person name="Chalot M."/>
            <person name="Henrissat B."/>
            <person name="Kuees U."/>
            <person name="Lucas S."/>
            <person name="Van de Peer Y."/>
            <person name="Podila G.K."/>
            <person name="Polle A."/>
            <person name="Pukkila P.J."/>
            <person name="Richardson P.M."/>
            <person name="Rouze P."/>
            <person name="Sanders I.R."/>
            <person name="Stajich J.E."/>
            <person name="Tunlid A."/>
            <person name="Tuskan G."/>
            <person name="Grigoriev I.V."/>
        </authorList>
    </citation>
    <scope>NUCLEOTIDE SEQUENCE [LARGE SCALE GENOMIC DNA]</scope>
    <source>
        <strain evidence="5">S238N-H82 / ATCC MYA-4686</strain>
    </source>
</reference>
<feature type="domain" description="DNA2/NAM7 helicase helicase" evidence="3">
    <location>
        <begin position="9"/>
        <end position="73"/>
    </location>
</feature>
<dbReference type="PANTHER" id="PTHR45418:SF1">
    <property type="entry name" value="CANCER_TESTIS ANTIGEN 55"/>
    <property type="match status" value="1"/>
</dbReference>
<dbReference type="InParanoid" id="B0DZJ2"/>
<keyword evidence="2" id="KW-0963">Cytoplasm</keyword>
<dbReference type="InterPro" id="IPR041677">
    <property type="entry name" value="DNA2/NAM7_AAA_11"/>
</dbReference>
<evidence type="ECO:0000313" key="5">
    <source>
        <dbReference type="Proteomes" id="UP000001194"/>
    </source>
</evidence>
<dbReference type="RefSeq" id="XP_001889361.1">
    <property type="nucleotide sequence ID" value="XM_001889326.1"/>
</dbReference>
<dbReference type="STRING" id="486041.B0DZJ2"/>
<dbReference type="InterPro" id="IPR027417">
    <property type="entry name" value="P-loop_NTPase"/>
</dbReference>
<dbReference type="GO" id="GO:0004386">
    <property type="term" value="F:helicase activity"/>
    <property type="evidence" value="ECO:0007669"/>
    <property type="project" value="InterPro"/>
</dbReference>
<evidence type="ECO:0000313" key="4">
    <source>
        <dbReference type="EMBL" id="EDQ99950.1"/>
    </source>
</evidence>
<dbReference type="Pfam" id="PF13086">
    <property type="entry name" value="AAA_11"/>
    <property type="match status" value="1"/>
</dbReference>
<dbReference type="GeneID" id="6085004"/>
<dbReference type="Proteomes" id="UP000001194">
    <property type="component" value="Unassembled WGS sequence"/>
</dbReference>
<dbReference type="PANTHER" id="PTHR45418">
    <property type="entry name" value="CANCER/TESTIS ANTIGEN 55"/>
    <property type="match status" value="1"/>
</dbReference>
<keyword evidence="5" id="KW-1185">Reference proteome</keyword>
<dbReference type="KEGG" id="lbc:LACBIDRAFT_315002"/>
<organism evidence="5">
    <name type="scientific">Laccaria bicolor (strain S238N-H82 / ATCC MYA-4686)</name>
    <name type="common">Bicoloured deceiver</name>
    <name type="synonym">Laccaria laccata var. bicolor</name>
    <dbReference type="NCBI Taxonomy" id="486041"/>
    <lineage>
        <taxon>Eukaryota</taxon>
        <taxon>Fungi</taxon>
        <taxon>Dikarya</taxon>
        <taxon>Basidiomycota</taxon>
        <taxon>Agaricomycotina</taxon>
        <taxon>Agaricomycetes</taxon>
        <taxon>Agaricomycetidae</taxon>
        <taxon>Agaricales</taxon>
        <taxon>Agaricineae</taxon>
        <taxon>Hydnangiaceae</taxon>
        <taxon>Laccaria</taxon>
    </lineage>
</organism>
<name>B0DZJ2_LACBS</name>
<comment type="subcellular location">
    <subcellularLocation>
        <location evidence="1">Cytoplasm</location>
    </subcellularLocation>
</comment>
<dbReference type="HOGENOM" id="CLU_1806504_0_0_1"/>
<sequence>MPKMKAFKFVVSTCISTSIVSGIGMARGHFTHIFIDEAGQAMEPEAFVSIKMMVDNDTNVVLSGDPKQLGPIIRWGVARELGLEVTYLERLMGREVYSVEGGKCQWENVSVMRLESWKRLTLLKGCETGEELRPSLPRDYREY</sequence>
<dbReference type="OrthoDB" id="6513042at2759"/>
<dbReference type="EMBL" id="DS547156">
    <property type="protein sequence ID" value="EDQ99950.1"/>
    <property type="molecule type" value="Genomic_DNA"/>
</dbReference>
<protein>
    <submittedName>
        <fullName evidence="4">Predicted protein</fullName>
    </submittedName>
</protein>
<accession>B0DZJ2</accession>
<evidence type="ECO:0000256" key="2">
    <source>
        <dbReference type="ARBA" id="ARBA00022490"/>
    </source>
</evidence>
<proteinExistence type="predicted"/>
<evidence type="ECO:0000259" key="3">
    <source>
        <dbReference type="Pfam" id="PF13086"/>
    </source>
</evidence>
<dbReference type="AlphaFoldDB" id="B0DZJ2"/>
<gene>
    <name evidence="4" type="ORF">LACBIDRAFT_315002</name>
</gene>
<dbReference type="GO" id="GO:0005737">
    <property type="term" value="C:cytoplasm"/>
    <property type="evidence" value="ECO:0007669"/>
    <property type="project" value="UniProtKB-SubCell"/>
</dbReference>